<proteinExistence type="predicted"/>
<dbReference type="AlphaFoldDB" id="A0A223NXD4"/>
<dbReference type="Proteomes" id="UP000215002">
    <property type="component" value="Chromosome"/>
</dbReference>
<accession>A0A223NXD4</accession>
<reference evidence="1 2" key="1">
    <citation type="submission" date="2017-08" db="EMBL/GenBank/DDBJ databases">
        <title>Complete genome sequence of Mucilaginibacter sp. strain BJC16-A31.</title>
        <authorList>
            <consortium name="Henan University of Science and Technology"/>
            <person name="You X."/>
        </authorList>
    </citation>
    <scope>NUCLEOTIDE SEQUENCE [LARGE SCALE GENOMIC DNA]</scope>
    <source>
        <strain evidence="1 2">BJC16-A31</strain>
    </source>
</reference>
<dbReference type="RefSeq" id="WP_094570712.1">
    <property type="nucleotide sequence ID" value="NZ_CP022743.1"/>
</dbReference>
<organism evidence="1 2">
    <name type="scientific">Mucilaginibacter xinganensis</name>
    <dbReference type="NCBI Taxonomy" id="1234841"/>
    <lineage>
        <taxon>Bacteria</taxon>
        <taxon>Pseudomonadati</taxon>
        <taxon>Bacteroidota</taxon>
        <taxon>Sphingobacteriia</taxon>
        <taxon>Sphingobacteriales</taxon>
        <taxon>Sphingobacteriaceae</taxon>
        <taxon>Mucilaginibacter</taxon>
    </lineage>
</organism>
<dbReference type="KEGG" id="muc:MuYL_2467"/>
<keyword evidence="2" id="KW-1185">Reference proteome</keyword>
<gene>
    <name evidence="1" type="ORF">MuYL_2467</name>
</gene>
<evidence type="ECO:0000313" key="2">
    <source>
        <dbReference type="Proteomes" id="UP000215002"/>
    </source>
</evidence>
<protein>
    <submittedName>
        <fullName evidence="1">Uncharacterized protein</fullName>
    </submittedName>
</protein>
<evidence type="ECO:0000313" key="1">
    <source>
        <dbReference type="EMBL" id="ASU34354.1"/>
    </source>
</evidence>
<name>A0A223NXD4_9SPHI</name>
<sequence length="72" mass="8412">METIQMPKSRAEQLNELEVGGSLPIENEDRKSWANTITRVHSDTIKQFTIRTDRDENKQTRVWRLKDIQAAS</sequence>
<dbReference type="EMBL" id="CP022743">
    <property type="protein sequence ID" value="ASU34354.1"/>
    <property type="molecule type" value="Genomic_DNA"/>
</dbReference>